<dbReference type="EMBL" id="JBBPBN010000064">
    <property type="protein sequence ID" value="KAK8986311.1"/>
    <property type="molecule type" value="Genomic_DNA"/>
</dbReference>
<keyword evidence="3" id="KW-1185">Reference proteome</keyword>
<dbReference type="Proteomes" id="UP001396334">
    <property type="component" value="Unassembled WGS sequence"/>
</dbReference>
<evidence type="ECO:0000313" key="3">
    <source>
        <dbReference type="Proteomes" id="UP001396334"/>
    </source>
</evidence>
<reference evidence="2 3" key="1">
    <citation type="journal article" date="2024" name="G3 (Bethesda)">
        <title>Genome assembly of Hibiscus sabdariffa L. provides insights into metabolisms of medicinal natural products.</title>
        <authorList>
            <person name="Kim T."/>
        </authorList>
    </citation>
    <scope>NUCLEOTIDE SEQUENCE [LARGE SCALE GENOMIC DNA]</scope>
    <source>
        <strain evidence="2">TK-2024</strain>
        <tissue evidence="2">Old leaves</tissue>
    </source>
</reference>
<evidence type="ECO:0000313" key="2">
    <source>
        <dbReference type="EMBL" id="KAK8986311.1"/>
    </source>
</evidence>
<keyword evidence="1" id="KW-0732">Signal</keyword>
<accession>A0ABR2PDI2</accession>
<feature type="signal peptide" evidence="1">
    <location>
        <begin position="1"/>
        <end position="21"/>
    </location>
</feature>
<gene>
    <name evidence="2" type="ORF">V6N11_013805</name>
</gene>
<feature type="chain" id="PRO_5046617045" evidence="1">
    <location>
        <begin position="22"/>
        <end position="93"/>
    </location>
</feature>
<name>A0ABR2PDI2_9ROSI</name>
<sequence>MRKMLIVRLLGLTTAVQYNVAVNKQGSISTVVSHNSMVVSGNHTIVVLIDEGDEANVGMKSFEWVKSSHSNIMAPQGVSRDEAGSLDLGVCKS</sequence>
<comment type="caution">
    <text evidence="2">The sequence shown here is derived from an EMBL/GenBank/DDBJ whole genome shotgun (WGS) entry which is preliminary data.</text>
</comment>
<evidence type="ECO:0000256" key="1">
    <source>
        <dbReference type="SAM" id="SignalP"/>
    </source>
</evidence>
<proteinExistence type="predicted"/>
<organism evidence="2 3">
    <name type="scientific">Hibiscus sabdariffa</name>
    <name type="common">roselle</name>
    <dbReference type="NCBI Taxonomy" id="183260"/>
    <lineage>
        <taxon>Eukaryota</taxon>
        <taxon>Viridiplantae</taxon>
        <taxon>Streptophyta</taxon>
        <taxon>Embryophyta</taxon>
        <taxon>Tracheophyta</taxon>
        <taxon>Spermatophyta</taxon>
        <taxon>Magnoliopsida</taxon>
        <taxon>eudicotyledons</taxon>
        <taxon>Gunneridae</taxon>
        <taxon>Pentapetalae</taxon>
        <taxon>rosids</taxon>
        <taxon>malvids</taxon>
        <taxon>Malvales</taxon>
        <taxon>Malvaceae</taxon>
        <taxon>Malvoideae</taxon>
        <taxon>Hibiscus</taxon>
    </lineage>
</organism>
<protein>
    <submittedName>
        <fullName evidence="2">Uncharacterized protein</fullName>
    </submittedName>
</protein>